<feature type="region of interest" description="Disordered" evidence="1">
    <location>
        <begin position="84"/>
        <end position="107"/>
    </location>
</feature>
<comment type="caution">
    <text evidence="3">The sequence shown here is derived from an EMBL/GenBank/DDBJ whole genome shotgun (WGS) entry which is preliminary data.</text>
</comment>
<name>A0AAD7T8Z1_9TELE</name>
<dbReference type="SUPFAM" id="SSF47353">
    <property type="entry name" value="Retrovirus capsid dimerization domain-like"/>
    <property type="match status" value="1"/>
</dbReference>
<evidence type="ECO:0000259" key="2">
    <source>
        <dbReference type="PROSITE" id="PS50804"/>
    </source>
</evidence>
<dbReference type="Pfam" id="PF02023">
    <property type="entry name" value="SCAN"/>
    <property type="match status" value="1"/>
</dbReference>
<organism evidence="3 4">
    <name type="scientific">Aldrovandia affinis</name>
    <dbReference type="NCBI Taxonomy" id="143900"/>
    <lineage>
        <taxon>Eukaryota</taxon>
        <taxon>Metazoa</taxon>
        <taxon>Chordata</taxon>
        <taxon>Craniata</taxon>
        <taxon>Vertebrata</taxon>
        <taxon>Euteleostomi</taxon>
        <taxon>Actinopterygii</taxon>
        <taxon>Neopterygii</taxon>
        <taxon>Teleostei</taxon>
        <taxon>Notacanthiformes</taxon>
        <taxon>Halosauridae</taxon>
        <taxon>Aldrovandia</taxon>
    </lineage>
</organism>
<dbReference type="InterPro" id="IPR003309">
    <property type="entry name" value="SCAN_dom"/>
</dbReference>
<dbReference type="Gene3D" id="1.10.4020.10">
    <property type="entry name" value="DNA breaking-rejoining enzymes"/>
    <property type="match status" value="1"/>
</dbReference>
<evidence type="ECO:0000313" key="3">
    <source>
        <dbReference type="EMBL" id="KAJ8416570.1"/>
    </source>
</evidence>
<reference evidence="3" key="1">
    <citation type="journal article" date="2023" name="Science">
        <title>Genome structures resolve the early diversification of teleost fishes.</title>
        <authorList>
            <person name="Parey E."/>
            <person name="Louis A."/>
            <person name="Montfort J."/>
            <person name="Bouchez O."/>
            <person name="Roques C."/>
            <person name="Iampietro C."/>
            <person name="Lluch J."/>
            <person name="Castinel A."/>
            <person name="Donnadieu C."/>
            <person name="Desvignes T."/>
            <person name="Floi Bucao C."/>
            <person name="Jouanno E."/>
            <person name="Wen M."/>
            <person name="Mejri S."/>
            <person name="Dirks R."/>
            <person name="Jansen H."/>
            <person name="Henkel C."/>
            <person name="Chen W.J."/>
            <person name="Zahm M."/>
            <person name="Cabau C."/>
            <person name="Klopp C."/>
            <person name="Thompson A.W."/>
            <person name="Robinson-Rechavi M."/>
            <person name="Braasch I."/>
            <person name="Lecointre G."/>
            <person name="Bobe J."/>
            <person name="Postlethwait J.H."/>
            <person name="Berthelot C."/>
            <person name="Roest Crollius H."/>
            <person name="Guiguen Y."/>
        </authorList>
    </citation>
    <scope>NUCLEOTIDE SEQUENCE</scope>
    <source>
        <strain evidence="3">NC1722</strain>
    </source>
</reference>
<dbReference type="AlphaFoldDB" id="A0AAD7T8Z1"/>
<sequence>MAQLLRLGTHWLQLELLPAHNIVDTVVIDSFFCALPYKAKKLVGQHAPTDTGGMVALVEQVEATHEMLHVGERSAHRTLVAGYQHDRPGTTRVSPEPHSMTLDGSTT</sequence>
<protein>
    <recommendedName>
        <fullName evidence="2">SCAN box domain-containing protein</fullName>
    </recommendedName>
</protein>
<dbReference type="Proteomes" id="UP001221898">
    <property type="component" value="Unassembled WGS sequence"/>
</dbReference>
<accession>A0AAD7T8Z1</accession>
<keyword evidence="4" id="KW-1185">Reference proteome</keyword>
<dbReference type="InterPro" id="IPR038269">
    <property type="entry name" value="SCAN_sf"/>
</dbReference>
<gene>
    <name evidence="3" type="ORF">AAFF_G00358580</name>
</gene>
<proteinExistence type="predicted"/>
<evidence type="ECO:0000313" key="4">
    <source>
        <dbReference type="Proteomes" id="UP001221898"/>
    </source>
</evidence>
<dbReference type="EMBL" id="JAINUG010000006">
    <property type="protein sequence ID" value="KAJ8416570.1"/>
    <property type="molecule type" value="Genomic_DNA"/>
</dbReference>
<feature type="domain" description="SCAN box" evidence="2">
    <location>
        <begin position="1"/>
        <end position="62"/>
    </location>
</feature>
<evidence type="ECO:0000256" key="1">
    <source>
        <dbReference type="SAM" id="MobiDB-lite"/>
    </source>
</evidence>
<dbReference type="PROSITE" id="PS50804">
    <property type="entry name" value="SCAN_BOX"/>
    <property type="match status" value="1"/>
</dbReference>